<dbReference type="SUPFAM" id="SSF46689">
    <property type="entry name" value="Homeodomain-like"/>
    <property type="match status" value="1"/>
</dbReference>
<dbReference type="Proteomes" id="UP000095003">
    <property type="component" value="Unassembled WGS sequence"/>
</dbReference>
<reference evidence="3 6" key="3">
    <citation type="submission" date="2016-08" db="EMBL/GenBank/DDBJ databases">
        <authorList>
            <person name="Seilhamer J.J."/>
        </authorList>
    </citation>
    <scope>NUCLEOTIDE SEQUENCE [LARGE SCALE GENOMIC DNA]</scope>
    <source>
        <strain evidence="3 6">NML150140-1</strain>
    </source>
</reference>
<evidence type="ECO:0000313" key="3">
    <source>
        <dbReference type="EMBL" id="ODR45403.1"/>
    </source>
</evidence>
<dbReference type="GeneID" id="93304735"/>
<evidence type="ECO:0008006" key="9">
    <source>
        <dbReference type="Google" id="ProtNLM"/>
    </source>
</evidence>
<reference evidence="5 8" key="1">
    <citation type="submission" date="2016-07" db="EMBL/GenBank/DDBJ databases">
        <title>Characterization of isolates of Eisenbergiella tayi derived from blood cultures, using whole genome sequencing.</title>
        <authorList>
            <person name="Burdz T."/>
            <person name="Wiebe D."/>
            <person name="Huynh C."/>
            <person name="Bernard K."/>
        </authorList>
    </citation>
    <scope>NUCLEOTIDE SEQUENCE [LARGE SCALE GENOMIC DNA]</scope>
    <source>
        <strain evidence="1 5">NML 110608</strain>
        <strain evidence="2 8">NML 120489</strain>
    </source>
</reference>
<dbReference type="OrthoDB" id="9800398at2"/>
<reference evidence="4 7" key="2">
    <citation type="submission" date="2016-08" db="EMBL/GenBank/DDBJ databases">
        <title>Characterization of Isolates of Eisenbergiella tayi Derived from Blood Cultures, Using Whole Genome Sequencing.</title>
        <authorList>
            <person name="Bernier A.-M."/>
            <person name="Burdz T."/>
            <person name="Wiebe D."/>
            <person name="Bernard K."/>
        </authorList>
    </citation>
    <scope>NUCLEOTIDE SEQUENCE [LARGE SCALE GENOMIC DNA]</scope>
    <source>
        <strain evidence="4 7">NML120146</strain>
    </source>
</reference>
<dbReference type="Proteomes" id="UP000094067">
    <property type="component" value="Unassembled WGS sequence"/>
</dbReference>
<dbReference type="RefSeq" id="WP_009253968.1">
    <property type="nucleotide sequence ID" value="NZ_BAABXS010000001.1"/>
</dbReference>
<dbReference type="InterPro" id="IPR049739">
    <property type="entry name" value="YraL-like"/>
</dbReference>
<sequence length="88" mass="10362">MKCINAAQILPEDLLAEIRRYTNGERLLYIPEESRRKGWGENNGSRNFYRKRNEEMNRLYEAGSTVPELAETFHLAENTVRKIIYGKQ</sequence>
<evidence type="ECO:0000313" key="4">
    <source>
        <dbReference type="EMBL" id="ODR53210.1"/>
    </source>
</evidence>
<name>A0A1E2ZZP7_9FIRM</name>
<evidence type="ECO:0000313" key="2">
    <source>
        <dbReference type="EMBL" id="ODM12506.1"/>
    </source>
</evidence>
<dbReference type="EMBL" id="MEHA01000027">
    <property type="protein sequence ID" value="ODR45403.1"/>
    <property type="molecule type" value="Genomic_DNA"/>
</dbReference>
<dbReference type="EMBL" id="MCGI01000001">
    <property type="protein sequence ID" value="ODM12506.1"/>
    <property type="molecule type" value="Genomic_DNA"/>
</dbReference>
<evidence type="ECO:0000313" key="8">
    <source>
        <dbReference type="Proteomes" id="UP000095003"/>
    </source>
</evidence>
<dbReference type="Proteomes" id="UP000094271">
    <property type="component" value="Unassembled WGS sequence"/>
</dbReference>
<protein>
    <recommendedName>
        <fullName evidence="9">Mor transcription activator family protein</fullName>
    </recommendedName>
</protein>
<proteinExistence type="predicted"/>
<accession>A0A1E2ZZP7</accession>
<dbReference type="EMBL" id="MCGH01000005">
    <property type="protein sequence ID" value="ODM01973.1"/>
    <property type="molecule type" value="Genomic_DNA"/>
</dbReference>
<keyword evidence="7" id="KW-1185">Reference proteome</keyword>
<dbReference type="AlphaFoldDB" id="A0A1E2ZZP7"/>
<dbReference type="InterPro" id="IPR009057">
    <property type="entry name" value="Homeodomain-like_sf"/>
</dbReference>
<dbReference type="EMBL" id="MEHD01000027">
    <property type="protein sequence ID" value="ODR53210.1"/>
    <property type="molecule type" value="Genomic_DNA"/>
</dbReference>
<gene>
    <name evidence="2" type="ORF">BEH84_00220</name>
    <name evidence="3" type="ORF">BEI59_27070</name>
    <name evidence="1" type="ORF">BEI61_05972</name>
    <name evidence="4" type="ORF">BEI63_18750</name>
</gene>
<dbReference type="NCBIfam" id="NF040785">
    <property type="entry name" value="CD3324_fam"/>
    <property type="match status" value="1"/>
</dbReference>
<evidence type="ECO:0000313" key="7">
    <source>
        <dbReference type="Proteomes" id="UP000094869"/>
    </source>
</evidence>
<evidence type="ECO:0000313" key="6">
    <source>
        <dbReference type="Proteomes" id="UP000094271"/>
    </source>
</evidence>
<dbReference type="Proteomes" id="UP000094869">
    <property type="component" value="Unassembled WGS sequence"/>
</dbReference>
<evidence type="ECO:0000313" key="5">
    <source>
        <dbReference type="Proteomes" id="UP000094067"/>
    </source>
</evidence>
<evidence type="ECO:0000313" key="1">
    <source>
        <dbReference type="EMBL" id="ODM01973.1"/>
    </source>
</evidence>
<comment type="caution">
    <text evidence="1">The sequence shown here is derived from an EMBL/GenBank/DDBJ whole genome shotgun (WGS) entry which is preliminary data.</text>
</comment>
<organism evidence="1 5">
    <name type="scientific">Eisenbergiella tayi</name>
    <dbReference type="NCBI Taxonomy" id="1432052"/>
    <lineage>
        <taxon>Bacteria</taxon>
        <taxon>Bacillati</taxon>
        <taxon>Bacillota</taxon>
        <taxon>Clostridia</taxon>
        <taxon>Lachnospirales</taxon>
        <taxon>Lachnospiraceae</taxon>
        <taxon>Eisenbergiella</taxon>
    </lineage>
</organism>